<organism evidence="8">
    <name type="scientific">marine sediment metagenome</name>
    <dbReference type="NCBI Taxonomy" id="412755"/>
    <lineage>
        <taxon>unclassified sequences</taxon>
        <taxon>metagenomes</taxon>
        <taxon>ecological metagenomes</taxon>
    </lineage>
</organism>
<evidence type="ECO:0000313" key="8">
    <source>
        <dbReference type="EMBL" id="GAH89230.1"/>
    </source>
</evidence>
<dbReference type="PANTHER" id="PTHR33653">
    <property type="entry name" value="RIBONUCLEASE VAPC2"/>
    <property type="match status" value="1"/>
</dbReference>
<dbReference type="CDD" id="cd09881">
    <property type="entry name" value="PIN_VapC4-5_FitB-like"/>
    <property type="match status" value="1"/>
</dbReference>
<evidence type="ECO:0000256" key="4">
    <source>
        <dbReference type="ARBA" id="ARBA00022801"/>
    </source>
</evidence>
<dbReference type="AlphaFoldDB" id="X1K6G8"/>
<gene>
    <name evidence="8" type="ORF">S03H2_58606</name>
</gene>
<evidence type="ECO:0000256" key="3">
    <source>
        <dbReference type="ARBA" id="ARBA00022723"/>
    </source>
</evidence>
<comment type="caution">
    <text evidence="8">The sequence shown here is derived from an EMBL/GenBank/DDBJ whole genome shotgun (WGS) entry which is preliminary data.</text>
</comment>
<comment type="similarity">
    <text evidence="6">Belongs to the PINc/VapC protein family.</text>
</comment>
<protein>
    <recommendedName>
        <fullName evidence="7">PIN domain-containing protein</fullName>
    </recommendedName>
</protein>
<evidence type="ECO:0000256" key="5">
    <source>
        <dbReference type="ARBA" id="ARBA00022842"/>
    </source>
</evidence>
<dbReference type="EMBL" id="BARU01037639">
    <property type="protein sequence ID" value="GAH89230.1"/>
    <property type="molecule type" value="Genomic_DNA"/>
</dbReference>
<dbReference type="InterPro" id="IPR002716">
    <property type="entry name" value="PIN_dom"/>
</dbReference>
<evidence type="ECO:0000256" key="1">
    <source>
        <dbReference type="ARBA" id="ARBA00001946"/>
    </source>
</evidence>
<comment type="cofactor">
    <cofactor evidence="1">
        <name>Mg(2+)</name>
        <dbReference type="ChEBI" id="CHEBI:18420"/>
    </cofactor>
</comment>
<dbReference type="GO" id="GO:0016787">
    <property type="term" value="F:hydrolase activity"/>
    <property type="evidence" value="ECO:0007669"/>
    <property type="project" value="UniProtKB-KW"/>
</dbReference>
<reference evidence="8" key="1">
    <citation type="journal article" date="2014" name="Front. Microbiol.">
        <title>High frequency of phylogenetically diverse reductive dehalogenase-homologous genes in deep subseafloor sedimentary metagenomes.</title>
        <authorList>
            <person name="Kawai M."/>
            <person name="Futagami T."/>
            <person name="Toyoda A."/>
            <person name="Takaki Y."/>
            <person name="Nishi S."/>
            <person name="Hori S."/>
            <person name="Arai W."/>
            <person name="Tsubouchi T."/>
            <person name="Morono Y."/>
            <person name="Uchiyama I."/>
            <person name="Ito T."/>
            <person name="Fujiyama A."/>
            <person name="Inagaki F."/>
            <person name="Takami H."/>
        </authorList>
    </citation>
    <scope>NUCLEOTIDE SEQUENCE</scope>
    <source>
        <strain evidence="8">Expedition CK06-06</strain>
    </source>
</reference>
<accession>X1K6G8</accession>
<feature type="domain" description="PIN" evidence="7">
    <location>
        <begin position="3"/>
        <end position="96"/>
    </location>
</feature>
<sequence>KNESLATTTINIFELQYGAKISKRYEENLNELKKFLNSLNIFSFDYKSSEEASSIFADLKKIGKIIGIKDILIAGICRSNKLDLITKNVRHFENIKELKIEGF</sequence>
<keyword evidence="4" id="KW-0378">Hydrolase</keyword>
<evidence type="ECO:0000256" key="6">
    <source>
        <dbReference type="ARBA" id="ARBA00038093"/>
    </source>
</evidence>
<dbReference type="Pfam" id="PF01850">
    <property type="entry name" value="PIN"/>
    <property type="match status" value="1"/>
</dbReference>
<evidence type="ECO:0000256" key="2">
    <source>
        <dbReference type="ARBA" id="ARBA00022722"/>
    </source>
</evidence>
<keyword evidence="3" id="KW-0479">Metal-binding</keyword>
<dbReference type="SUPFAM" id="SSF88723">
    <property type="entry name" value="PIN domain-like"/>
    <property type="match status" value="1"/>
</dbReference>
<proteinExistence type="inferred from homology"/>
<dbReference type="GO" id="GO:0004518">
    <property type="term" value="F:nuclease activity"/>
    <property type="evidence" value="ECO:0007669"/>
    <property type="project" value="UniProtKB-KW"/>
</dbReference>
<keyword evidence="2" id="KW-0540">Nuclease</keyword>
<keyword evidence="5" id="KW-0460">Magnesium</keyword>
<evidence type="ECO:0000259" key="7">
    <source>
        <dbReference type="Pfam" id="PF01850"/>
    </source>
</evidence>
<dbReference type="GO" id="GO:0046872">
    <property type="term" value="F:metal ion binding"/>
    <property type="evidence" value="ECO:0007669"/>
    <property type="project" value="UniProtKB-KW"/>
</dbReference>
<feature type="non-terminal residue" evidence="8">
    <location>
        <position position="1"/>
    </location>
</feature>
<dbReference type="PANTHER" id="PTHR33653:SF1">
    <property type="entry name" value="RIBONUCLEASE VAPC2"/>
    <property type="match status" value="1"/>
</dbReference>
<name>X1K6G8_9ZZZZ</name>
<dbReference type="InterPro" id="IPR029060">
    <property type="entry name" value="PIN-like_dom_sf"/>
</dbReference>
<dbReference type="Gene3D" id="3.40.50.1010">
    <property type="entry name" value="5'-nuclease"/>
    <property type="match status" value="1"/>
</dbReference>
<dbReference type="InterPro" id="IPR050556">
    <property type="entry name" value="Type_II_TA_system_RNase"/>
</dbReference>